<dbReference type="InterPro" id="IPR007921">
    <property type="entry name" value="CHAP_dom"/>
</dbReference>
<comment type="caution">
    <text evidence="4">The sequence shown here is derived from an EMBL/GenBank/DDBJ whole genome shotgun (WGS) entry which is preliminary data.</text>
</comment>
<evidence type="ECO:0000313" key="5">
    <source>
        <dbReference type="Proteomes" id="UP000306420"/>
    </source>
</evidence>
<evidence type="ECO:0000256" key="1">
    <source>
        <dbReference type="ARBA" id="ARBA00010266"/>
    </source>
</evidence>
<dbReference type="Pfam" id="PF08230">
    <property type="entry name" value="CW_7"/>
    <property type="match status" value="1"/>
</dbReference>
<sequence length="484" mass="54230">MRMWKYSFRPLTYSPFFSGRSYKFQVNITMEVTGMATVQSLLKVAQSYIGVSEGTNTFNNLIAAYNSIRPIPMGYQVKLTDDWCDVFVTVVSDQAGMSDLIGRECGVQRHINIFKAKGIWLGRQFPKAGDIITFDWDGNGWADHIGFVESVENNQVTTIEGNSQAKVKRNTFQWNDKRIMGYARPKYQVVGEVKKTIDELVQEVIAGKWGVGQARMAQLAATGYDYNLVQSKVNQVLVNKSQTPTVVVSESALIYQGAQLSKAHLDKLLALSKQYQILPSLLIVMLHFEGVWGQSNVAKLDHNWGGMTWSVNYIGNPDIKKAKGSPRPKSEGGYYLRYASEEDFFEDWVYLLRPGGIYKVSGQRNFKEAVKGLFQVGGSKYDYAALGYTKYLERMKARRVGIDKANPGGLKKLDANWFAGSEGNEKVIVSTDATTWQTGERIATWVKGKAFDVFETKEVMQKAFLLADNGTVLGWLLESDVLSA</sequence>
<protein>
    <submittedName>
        <fullName evidence="4">CHAP domain-containing protein</fullName>
    </submittedName>
</protein>
<evidence type="ECO:0000259" key="2">
    <source>
        <dbReference type="SMART" id="SM00047"/>
    </source>
</evidence>
<dbReference type="OrthoDB" id="5056238at2"/>
<gene>
    <name evidence="4" type="ORF">FEZ33_09835</name>
</gene>
<dbReference type="Gene3D" id="3.90.1720.10">
    <property type="entry name" value="endopeptidase domain like (from Nostoc punctiforme)"/>
    <property type="match status" value="1"/>
</dbReference>
<dbReference type="InterPro" id="IPR002901">
    <property type="entry name" value="MGlyc_endo_b_GlcNAc-like_dom"/>
</dbReference>
<reference evidence="4 5" key="1">
    <citation type="submission" date="2019-05" db="EMBL/GenBank/DDBJ databases">
        <title>The metagenome of a microbial culture collection derived from dairy environment covers the genomic content of the human microbiome.</title>
        <authorList>
            <person name="Roder T."/>
            <person name="Wuthrich D."/>
            <person name="Sattari Z."/>
            <person name="Von Ah U."/>
            <person name="Bar C."/>
            <person name="Ronchi F."/>
            <person name="Macpherson A.J."/>
            <person name="Ganal-Vonarburg S.C."/>
            <person name="Bruggmann R."/>
            <person name="Vergeres G."/>
        </authorList>
    </citation>
    <scope>NUCLEOTIDE SEQUENCE [LARGE SCALE GENOMIC DNA]</scope>
    <source>
        <strain evidence="4 5">FAM 24227</strain>
    </source>
</reference>
<organism evidence="4 5">
    <name type="scientific">Ruoffia tabacinasalis</name>
    <dbReference type="NCBI Taxonomy" id="87458"/>
    <lineage>
        <taxon>Bacteria</taxon>
        <taxon>Bacillati</taxon>
        <taxon>Bacillota</taxon>
        <taxon>Bacilli</taxon>
        <taxon>Lactobacillales</taxon>
        <taxon>Aerococcaceae</taxon>
        <taxon>Ruoffia</taxon>
    </lineage>
</organism>
<evidence type="ECO:0000313" key="4">
    <source>
        <dbReference type="EMBL" id="TLQ39934.1"/>
    </source>
</evidence>
<dbReference type="GO" id="GO:0004040">
    <property type="term" value="F:amidase activity"/>
    <property type="evidence" value="ECO:0007669"/>
    <property type="project" value="InterPro"/>
</dbReference>
<comment type="similarity">
    <text evidence="1">Belongs to the glycosyl hydrolase 73 family.</text>
</comment>
<accession>A0A5R9DSW2</accession>
<dbReference type="Proteomes" id="UP000306420">
    <property type="component" value="Unassembled WGS sequence"/>
</dbReference>
<name>A0A5R9DSW2_9LACT</name>
<evidence type="ECO:0000259" key="3">
    <source>
        <dbReference type="SMART" id="SM01095"/>
    </source>
</evidence>
<dbReference type="SMART" id="SM00047">
    <property type="entry name" value="LYZ2"/>
    <property type="match status" value="1"/>
</dbReference>
<feature type="domain" description="Mannosyl-glycoprotein endo-beta-N-acetylglucosamidase-like" evidence="2">
    <location>
        <begin position="252"/>
        <end position="389"/>
    </location>
</feature>
<feature type="domain" description="Cpl-7 lysozyme C-terminal" evidence="3">
    <location>
        <begin position="197"/>
        <end position="238"/>
    </location>
</feature>
<dbReference type="AlphaFoldDB" id="A0A5R9DSW2"/>
<dbReference type="SUPFAM" id="SSF54001">
    <property type="entry name" value="Cysteine proteinases"/>
    <property type="match status" value="1"/>
</dbReference>
<proteinExistence type="inferred from homology"/>
<dbReference type="Pfam" id="PF05257">
    <property type="entry name" value="CHAP"/>
    <property type="match status" value="1"/>
</dbReference>
<dbReference type="InterPro" id="IPR038765">
    <property type="entry name" value="Papain-like_cys_pep_sf"/>
</dbReference>
<dbReference type="InterPro" id="IPR013168">
    <property type="entry name" value="Cpl_7_lyso_C"/>
</dbReference>
<dbReference type="Gene3D" id="1.10.530.10">
    <property type="match status" value="1"/>
</dbReference>
<dbReference type="SMART" id="SM01095">
    <property type="entry name" value="Cpl-7"/>
    <property type="match status" value="1"/>
</dbReference>
<dbReference type="EMBL" id="VBSP01000043">
    <property type="protein sequence ID" value="TLQ39934.1"/>
    <property type="molecule type" value="Genomic_DNA"/>
</dbReference>